<dbReference type="SMART" id="SM00181">
    <property type="entry name" value="EGF"/>
    <property type="match status" value="7"/>
</dbReference>
<protein>
    <submittedName>
        <fullName evidence="4">TENX-like protein</fullName>
    </submittedName>
</protein>
<evidence type="ECO:0000256" key="2">
    <source>
        <dbReference type="SAM" id="SignalP"/>
    </source>
</evidence>
<name>A0ABY7F3S1_MYAAR</name>
<organism evidence="4 5">
    <name type="scientific">Mya arenaria</name>
    <name type="common">Soft-shell clam</name>
    <dbReference type="NCBI Taxonomy" id="6604"/>
    <lineage>
        <taxon>Eukaryota</taxon>
        <taxon>Metazoa</taxon>
        <taxon>Spiralia</taxon>
        <taxon>Lophotrochozoa</taxon>
        <taxon>Mollusca</taxon>
        <taxon>Bivalvia</taxon>
        <taxon>Autobranchia</taxon>
        <taxon>Heteroconchia</taxon>
        <taxon>Euheterodonta</taxon>
        <taxon>Imparidentia</taxon>
        <taxon>Neoheterodontei</taxon>
        <taxon>Myida</taxon>
        <taxon>Myoidea</taxon>
        <taxon>Myidae</taxon>
        <taxon>Mya</taxon>
    </lineage>
</organism>
<evidence type="ECO:0000313" key="5">
    <source>
        <dbReference type="Proteomes" id="UP001164746"/>
    </source>
</evidence>
<keyword evidence="2" id="KW-0732">Signal</keyword>
<dbReference type="InterPro" id="IPR002049">
    <property type="entry name" value="LE_dom"/>
</dbReference>
<dbReference type="InterPro" id="IPR000742">
    <property type="entry name" value="EGF"/>
</dbReference>
<feature type="region of interest" description="Disordered" evidence="1">
    <location>
        <begin position="504"/>
        <end position="524"/>
    </location>
</feature>
<sequence length="524" mass="57099">MRMYQIQKCTRCLVLISLLASSCVTVTVNIGGVEVDCNLNCVCCKGGVTRCKSDNICVDGCVDTIYSHRCRNPCRGNCYTCSQNFGNLCYTCKATYYDLNSHCGKTCSVGCYDGSCNNDGTCSPCVGNFQGNTCNICEHGFYGLSCDLHCSDNCFGGTCLRNGTCPDGCIAGYSGNTCSYPCEPNCATCQQYDKSYCTSCFNEYSGSACRCPPNCRCEGDVDECTSCVHMYSNPDYKCQCHTKYCNGDKCNICTNITYFVHEGLNSCCPCSSSCKNAICSSQFQCLNGCENGMYGNDCSKKCSDIDRMCLSCSQDTGRCTHCTNGFYPDVYRNCSACKATCIDDKCEGSSGRCIKGCIDGNWGNQCEDSCDILCRTCERMTGECIGCIHPSLYGPYCNLSCSSNCISSECDMDGDCLIGCSDGYTGVGCKYQGGEVRNTAMQSLKDNDRLKPVLQLQVTQCTVSGISRNGHTMYDELDKKQIGIPQDGQQYEIIQSSTSPVDIKQVGEEEDLKSTADNEYYNEL</sequence>
<feature type="chain" id="PRO_5046289763" evidence="2">
    <location>
        <begin position="26"/>
        <end position="524"/>
    </location>
</feature>
<dbReference type="PROSITE" id="PS01248">
    <property type="entry name" value="EGF_LAM_1"/>
    <property type="match status" value="1"/>
</dbReference>
<dbReference type="Proteomes" id="UP001164746">
    <property type="component" value="Chromosome 10"/>
</dbReference>
<evidence type="ECO:0000313" key="4">
    <source>
        <dbReference type="EMBL" id="WAR16822.1"/>
    </source>
</evidence>
<dbReference type="EMBL" id="CP111021">
    <property type="protein sequence ID" value="WAR16822.1"/>
    <property type="molecule type" value="Genomic_DNA"/>
</dbReference>
<accession>A0ABY7F3S1</accession>
<keyword evidence="5" id="KW-1185">Reference proteome</keyword>
<proteinExistence type="predicted"/>
<feature type="domain" description="Laminin EGF-like" evidence="3">
    <location>
        <begin position="122"/>
        <end position="154"/>
    </location>
</feature>
<gene>
    <name evidence="4" type="ORF">MAR_031416</name>
</gene>
<feature type="signal peptide" evidence="2">
    <location>
        <begin position="1"/>
        <end position="25"/>
    </location>
</feature>
<dbReference type="PROSITE" id="PS51257">
    <property type="entry name" value="PROKAR_LIPOPROTEIN"/>
    <property type="match status" value="1"/>
</dbReference>
<evidence type="ECO:0000259" key="3">
    <source>
        <dbReference type="PROSITE" id="PS01248"/>
    </source>
</evidence>
<reference evidence="4" key="1">
    <citation type="submission" date="2022-11" db="EMBL/GenBank/DDBJ databases">
        <title>Centuries of genome instability and evolution in soft-shell clam transmissible cancer (bioRxiv).</title>
        <authorList>
            <person name="Hart S.F.M."/>
            <person name="Yonemitsu M.A."/>
            <person name="Giersch R.M."/>
            <person name="Beal B.F."/>
            <person name="Arriagada G."/>
            <person name="Davis B.W."/>
            <person name="Ostrander E.A."/>
            <person name="Goff S.P."/>
            <person name="Metzger M.J."/>
        </authorList>
    </citation>
    <scope>NUCLEOTIDE SEQUENCE</scope>
    <source>
        <strain evidence="4">MELC-2E11</strain>
        <tissue evidence="4">Siphon/mantle</tissue>
    </source>
</reference>
<evidence type="ECO:0000256" key="1">
    <source>
        <dbReference type="SAM" id="MobiDB-lite"/>
    </source>
</evidence>